<protein>
    <recommendedName>
        <fullName evidence="1">DNA polymerase kappa</fullName>
    </recommendedName>
</protein>
<dbReference type="Proteomes" id="UP000740883">
    <property type="component" value="Unassembled WGS sequence"/>
</dbReference>
<gene>
    <name evidence="3" type="primary">mug40</name>
    <name evidence="3" type="ORF">NGRA_2679</name>
</gene>
<dbReference type="Pfam" id="PF11799">
    <property type="entry name" value="IMS_C"/>
    <property type="match status" value="1"/>
</dbReference>
<dbReference type="InterPro" id="IPR001126">
    <property type="entry name" value="UmuC"/>
</dbReference>
<evidence type="ECO:0000313" key="4">
    <source>
        <dbReference type="Proteomes" id="UP000740883"/>
    </source>
</evidence>
<name>A0A9P6KY76_9MICR</name>
<dbReference type="AlphaFoldDB" id="A0A9P6KY76"/>
<dbReference type="PANTHER" id="PTHR11076:SF33">
    <property type="entry name" value="DNA POLYMERASE KAPPA"/>
    <property type="match status" value="1"/>
</dbReference>
<evidence type="ECO:0000313" key="3">
    <source>
        <dbReference type="EMBL" id="KAF9761399.1"/>
    </source>
</evidence>
<dbReference type="GO" id="GO:0003887">
    <property type="term" value="F:DNA-directed DNA polymerase activity"/>
    <property type="evidence" value="ECO:0007669"/>
    <property type="project" value="InterPro"/>
</dbReference>
<dbReference type="InterPro" id="IPR050116">
    <property type="entry name" value="DNA_polymerase-Y"/>
</dbReference>
<reference evidence="3 4" key="1">
    <citation type="journal article" date="2020" name="Genome Biol. Evol.">
        <title>Comparative genomics of strictly vertically transmitted, feminizing microsporidia endosymbionts of amphipod crustaceans.</title>
        <authorList>
            <person name="Cormier A."/>
            <person name="Chebbi M.A."/>
            <person name="Giraud I."/>
            <person name="Wattier R."/>
            <person name="Teixeira M."/>
            <person name="Gilbert C."/>
            <person name="Rigaud T."/>
            <person name="Cordaux R."/>
        </authorList>
    </citation>
    <scope>NUCLEOTIDE SEQUENCE [LARGE SCALE GENOMIC DNA]</scope>
    <source>
        <strain evidence="3 4">Ou3-Ou53</strain>
    </source>
</reference>
<dbReference type="GO" id="GO:0042276">
    <property type="term" value="P:error-prone translesion synthesis"/>
    <property type="evidence" value="ECO:0007669"/>
    <property type="project" value="TreeGrafter"/>
</dbReference>
<dbReference type="Gene3D" id="3.30.70.270">
    <property type="match status" value="1"/>
</dbReference>
<accession>A0A9P6KY76</accession>
<sequence length="522" mass="59795">MKHSIDFDEIKKIGIASDSQDPFNENNDDRIVKIRDKANDLKIKSKNITKTDIDRATSLIEIYKKELAREWPALFGGVPEKIYVHIDLDSFYASVETLLHPEYKDIPLGVGSMLMLATCNYPARKYGIKAGMPGYMAKKLCPSLVITPCNFGSYNFYSDKVMAILTAYNKNIEIYGIDEACLVFDKFSLKEAYETYNNDAKVGKTLDEDLLVYESFGFESATTLVDKIREMVFRNTKLTVSAGISVCRGLSKFGCGVNKPNGMFIINQDFDSHILNLPVDKINGIGKATKEMLLRAFDIHTVLDLRNNLGMIYLLFPQKTFFNLFRLAHGLSVFDSKTTVFNAKDKSIGRSMSFKPTQEYKAINDILWGLSRRISNKLTQRRLCGSIVTLNYKFCNFKTFTKRKKIKELVETEIEIFNLCSSILRETFGGDENQYFEVPEALRLIGISVSGLVDQKNTNLLNKYKDVGSVYDCRECPVCSVEFIHESQMVFESHVNICLNKRMRREKEEKKKLDWYFQKKTK</sequence>
<dbReference type="Gene3D" id="1.10.150.810">
    <property type="match status" value="1"/>
</dbReference>
<feature type="domain" description="UmuC" evidence="2">
    <location>
        <begin position="83"/>
        <end position="286"/>
    </location>
</feature>
<dbReference type="OrthoDB" id="1747274at2759"/>
<dbReference type="InterPro" id="IPR043502">
    <property type="entry name" value="DNA/RNA_pol_sf"/>
</dbReference>
<dbReference type="GO" id="GO:0006281">
    <property type="term" value="P:DNA repair"/>
    <property type="evidence" value="ECO:0007669"/>
    <property type="project" value="InterPro"/>
</dbReference>
<dbReference type="InterPro" id="IPR017961">
    <property type="entry name" value="DNA_pol_Y-fam_little_finger"/>
</dbReference>
<keyword evidence="4" id="KW-1185">Reference proteome</keyword>
<dbReference type="GO" id="GO:0005634">
    <property type="term" value="C:nucleus"/>
    <property type="evidence" value="ECO:0007669"/>
    <property type="project" value="TreeGrafter"/>
</dbReference>
<dbReference type="EMBL" id="SBJO01000346">
    <property type="protein sequence ID" value="KAF9761399.1"/>
    <property type="molecule type" value="Genomic_DNA"/>
</dbReference>
<evidence type="ECO:0000256" key="1">
    <source>
        <dbReference type="ARBA" id="ARBA00016178"/>
    </source>
</evidence>
<evidence type="ECO:0000259" key="2">
    <source>
        <dbReference type="PROSITE" id="PS50173"/>
    </source>
</evidence>
<dbReference type="InterPro" id="IPR043128">
    <property type="entry name" value="Rev_trsase/Diguanyl_cyclase"/>
</dbReference>
<dbReference type="GO" id="GO:0070987">
    <property type="term" value="P:error-free translesion synthesis"/>
    <property type="evidence" value="ECO:0007669"/>
    <property type="project" value="UniProtKB-ARBA"/>
</dbReference>
<organism evidence="3 4">
    <name type="scientific">Nosema granulosis</name>
    <dbReference type="NCBI Taxonomy" id="83296"/>
    <lineage>
        <taxon>Eukaryota</taxon>
        <taxon>Fungi</taxon>
        <taxon>Fungi incertae sedis</taxon>
        <taxon>Microsporidia</taxon>
        <taxon>Nosematidae</taxon>
        <taxon>Nosema</taxon>
    </lineage>
</organism>
<dbReference type="PROSITE" id="PS50173">
    <property type="entry name" value="UMUC"/>
    <property type="match status" value="1"/>
</dbReference>
<dbReference type="PANTHER" id="PTHR11076">
    <property type="entry name" value="DNA REPAIR POLYMERASE UMUC / TRANSFERASE FAMILY MEMBER"/>
    <property type="match status" value="1"/>
</dbReference>
<dbReference type="Pfam" id="PF00817">
    <property type="entry name" value="IMS"/>
    <property type="match status" value="1"/>
</dbReference>
<dbReference type="SUPFAM" id="SSF100879">
    <property type="entry name" value="Lesion bypass DNA polymerase (Y-family), little finger domain"/>
    <property type="match status" value="1"/>
</dbReference>
<proteinExistence type="predicted"/>
<dbReference type="Gene3D" id="3.30.1490.100">
    <property type="entry name" value="DNA polymerase, Y-family, little finger domain"/>
    <property type="match status" value="1"/>
</dbReference>
<dbReference type="CDD" id="cd03586">
    <property type="entry name" value="PolY_Pol_IV_kappa"/>
    <property type="match status" value="1"/>
</dbReference>
<comment type="caution">
    <text evidence="3">The sequence shown here is derived from an EMBL/GenBank/DDBJ whole genome shotgun (WGS) entry which is preliminary data.</text>
</comment>
<dbReference type="SUPFAM" id="SSF56672">
    <property type="entry name" value="DNA/RNA polymerases"/>
    <property type="match status" value="1"/>
</dbReference>
<dbReference type="GO" id="GO:0003684">
    <property type="term" value="F:damaged DNA binding"/>
    <property type="evidence" value="ECO:0007669"/>
    <property type="project" value="InterPro"/>
</dbReference>
<dbReference type="InterPro" id="IPR036775">
    <property type="entry name" value="DNA_pol_Y-fam_lit_finger_sf"/>
</dbReference>
<dbReference type="InterPro" id="IPR022880">
    <property type="entry name" value="DNApol_IV"/>
</dbReference>
<dbReference type="Gene3D" id="3.40.1170.60">
    <property type="match status" value="1"/>
</dbReference>